<evidence type="ECO:0000313" key="5">
    <source>
        <dbReference type="Proteomes" id="UP000295621"/>
    </source>
</evidence>
<sequence>MRHHTIRTRSVFALAAVASGAALVLAAAGSASAQDVPLTTENPRPNSAPLTGGDAAYEYAPTIIAENGVYRMWYCGQDPQGAVPGDDILYAESPDLNGPFTAPGGGDPLIVFEGRGDGSFDGQHTCDPSIVKVGGTYYMYYGAAVNDGVTTIGVARSADGLSWERMVSAPVIAPANQQDTGNDYGAGQPSAVHLDGLFYLIFTDTTGAGALRSNGAGQFAWRSADPTFATGTEVFTAEGWQASTPENDRSFSVANAFSADWQYSDELESFIIAHNNDAGRTTLTFLGTENLAEHPYAPVSIEGAWVEGPGAVSLPDKHAVDDGAEECGRVPVDVIHSSRSDGVPPQDLVRKGIDLVAPIDCETPTPTPTEDPTDEPTEDPTDEPTDEPDSGLPLPILDLSRAEMQMVDAVDEARAEAGCPALRVDSRLTLASRAHSEDMRERSYYSHVNPEGEGPEERAADKGYTAQVGENLSQGVRSAQQVVRSWEDGGDERDRLLDCSYTSVGVGTERGGLLGLSSWWTLMLGTD</sequence>
<dbReference type="RefSeq" id="WP_131985881.1">
    <property type="nucleotide sequence ID" value="NZ_SMKL01000052.1"/>
</dbReference>
<dbReference type="InterPro" id="IPR023296">
    <property type="entry name" value="Glyco_hydro_beta-prop_sf"/>
</dbReference>
<evidence type="ECO:0000256" key="2">
    <source>
        <dbReference type="SAM" id="SignalP"/>
    </source>
</evidence>
<dbReference type="InterPro" id="IPR035940">
    <property type="entry name" value="CAP_sf"/>
</dbReference>
<feature type="compositionally biased region" description="Acidic residues" evidence="1">
    <location>
        <begin position="371"/>
        <end position="389"/>
    </location>
</feature>
<feature type="region of interest" description="Disordered" evidence="1">
    <location>
        <begin position="356"/>
        <end position="395"/>
    </location>
</feature>
<feature type="domain" description="SCP" evidence="3">
    <location>
        <begin position="407"/>
        <end position="512"/>
    </location>
</feature>
<dbReference type="OrthoDB" id="3657989at2"/>
<dbReference type="PANTHER" id="PTHR31157:SF1">
    <property type="entry name" value="SCP DOMAIN-CONTAINING PROTEIN"/>
    <property type="match status" value="1"/>
</dbReference>
<evidence type="ECO:0000313" key="4">
    <source>
        <dbReference type="EMBL" id="TDC48670.1"/>
    </source>
</evidence>
<accession>A0A4R4RH62</accession>
<protein>
    <recommendedName>
        <fullName evidence="3">SCP domain-containing protein</fullName>
    </recommendedName>
</protein>
<proteinExistence type="predicted"/>
<feature type="signal peptide" evidence="2">
    <location>
        <begin position="1"/>
        <end position="33"/>
    </location>
</feature>
<dbReference type="Gene3D" id="3.40.33.10">
    <property type="entry name" value="CAP"/>
    <property type="match status" value="1"/>
</dbReference>
<dbReference type="Gene3D" id="2.115.10.20">
    <property type="entry name" value="Glycosyl hydrolase domain, family 43"/>
    <property type="match status" value="2"/>
</dbReference>
<comment type="caution">
    <text evidence="4">The sequence shown here is derived from an EMBL/GenBank/DDBJ whole genome shotgun (WGS) entry which is preliminary data.</text>
</comment>
<dbReference type="EMBL" id="SMKL01000052">
    <property type="protein sequence ID" value="TDC48670.1"/>
    <property type="molecule type" value="Genomic_DNA"/>
</dbReference>
<dbReference type="PANTHER" id="PTHR31157">
    <property type="entry name" value="SCP DOMAIN-CONTAINING PROTEIN"/>
    <property type="match status" value="1"/>
</dbReference>
<name>A0A4R4RH62_9ACTN</name>
<keyword evidence="2" id="KW-0732">Signal</keyword>
<gene>
    <name evidence="4" type="ORF">E1212_20530</name>
</gene>
<evidence type="ECO:0000256" key="1">
    <source>
        <dbReference type="SAM" id="MobiDB-lite"/>
    </source>
</evidence>
<keyword evidence="5" id="KW-1185">Reference proteome</keyword>
<dbReference type="CDD" id="cd05379">
    <property type="entry name" value="CAP_bacterial"/>
    <property type="match status" value="1"/>
</dbReference>
<feature type="chain" id="PRO_5020506740" description="SCP domain-containing protein" evidence="2">
    <location>
        <begin position="34"/>
        <end position="527"/>
    </location>
</feature>
<dbReference type="AlphaFoldDB" id="A0A4R4RH62"/>
<evidence type="ECO:0000259" key="3">
    <source>
        <dbReference type="Pfam" id="PF00188"/>
    </source>
</evidence>
<dbReference type="SUPFAM" id="SSF75005">
    <property type="entry name" value="Arabinanase/levansucrase/invertase"/>
    <property type="match status" value="2"/>
</dbReference>
<organism evidence="4 5">
    <name type="scientific">Jiangella ureilytica</name>
    <dbReference type="NCBI Taxonomy" id="2530374"/>
    <lineage>
        <taxon>Bacteria</taxon>
        <taxon>Bacillati</taxon>
        <taxon>Actinomycetota</taxon>
        <taxon>Actinomycetes</taxon>
        <taxon>Jiangellales</taxon>
        <taxon>Jiangellaceae</taxon>
        <taxon>Jiangella</taxon>
    </lineage>
</organism>
<dbReference type="Proteomes" id="UP000295621">
    <property type="component" value="Unassembled WGS sequence"/>
</dbReference>
<feature type="compositionally biased region" description="Basic and acidic residues" evidence="1">
    <location>
        <begin position="434"/>
        <end position="444"/>
    </location>
</feature>
<dbReference type="SUPFAM" id="SSF55797">
    <property type="entry name" value="PR-1-like"/>
    <property type="match status" value="1"/>
</dbReference>
<dbReference type="InterPro" id="IPR014044">
    <property type="entry name" value="CAP_dom"/>
</dbReference>
<feature type="region of interest" description="Disordered" evidence="1">
    <location>
        <begin position="434"/>
        <end position="459"/>
    </location>
</feature>
<reference evidence="4 5" key="1">
    <citation type="submission" date="2019-02" db="EMBL/GenBank/DDBJ databases">
        <title>Draft genome sequences of novel Actinobacteria.</title>
        <authorList>
            <person name="Sahin N."/>
            <person name="Ay H."/>
            <person name="Saygin H."/>
        </authorList>
    </citation>
    <scope>NUCLEOTIDE SEQUENCE [LARGE SCALE GENOMIC DNA]</scope>
    <source>
        <strain evidence="4 5">KC603</strain>
    </source>
</reference>
<dbReference type="Pfam" id="PF00188">
    <property type="entry name" value="CAP"/>
    <property type="match status" value="1"/>
</dbReference>